<evidence type="ECO:0000313" key="4">
    <source>
        <dbReference type="EMBL" id="SDJ66299.1"/>
    </source>
</evidence>
<gene>
    <name evidence="4" type="ORF">SAMN04488026_102171</name>
</gene>
<proteinExistence type="predicted"/>
<dbReference type="PANTHER" id="PTHR35936:SF19">
    <property type="entry name" value="AMINO-ACID-BINDING PROTEIN YXEM-RELATED"/>
    <property type="match status" value="1"/>
</dbReference>
<evidence type="ECO:0000256" key="1">
    <source>
        <dbReference type="ARBA" id="ARBA00022729"/>
    </source>
</evidence>
<dbReference type="SMART" id="SM00062">
    <property type="entry name" value="PBPb"/>
    <property type="match status" value="1"/>
</dbReference>
<dbReference type="InterPro" id="IPR001638">
    <property type="entry name" value="Solute-binding_3/MltF_N"/>
</dbReference>
<dbReference type="RefSeq" id="WP_093155897.1">
    <property type="nucleotide sequence ID" value="NZ_FNEK01000021.1"/>
</dbReference>
<protein>
    <submittedName>
        <fullName evidence="4">Amino acid ABC transporter substrate-binding protein, PAAT family</fullName>
    </submittedName>
</protein>
<keyword evidence="1 2" id="KW-0732">Signal</keyword>
<dbReference type="AlphaFoldDB" id="A0A1G8VK14"/>
<evidence type="ECO:0000256" key="2">
    <source>
        <dbReference type="SAM" id="SignalP"/>
    </source>
</evidence>
<evidence type="ECO:0000259" key="3">
    <source>
        <dbReference type="SMART" id="SM00062"/>
    </source>
</evidence>
<dbReference type="InterPro" id="IPR006311">
    <property type="entry name" value="TAT_signal"/>
</dbReference>
<name>A0A1G8VK14_9RHOB</name>
<dbReference type="SUPFAM" id="SSF53850">
    <property type="entry name" value="Periplasmic binding protein-like II"/>
    <property type="match status" value="1"/>
</dbReference>
<reference evidence="4 5" key="1">
    <citation type="submission" date="2016-10" db="EMBL/GenBank/DDBJ databases">
        <authorList>
            <person name="de Groot N.N."/>
        </authorList>
    </citation>
    <scope>NUCLEOTIDE SEQUENCE [LARGE SCALE GENOMIC DNA]</scope>
    <source>
        <strain evidence="4 5">DSM 25294</strain>
    </source>
</reference>
<dbReference type="PANTHER" id="PTHR35936">
    <property type="entry name" value="MEMBRANE-BOUND LYTIC MUREIN TRANSGLYCOSYLASE F"/>
    <property type="match status" value="1"/>
</dbReference>
<keyword evidence="5" id="KW-1185">Reference proteome</keyword>
<dbReference type="Proteomes" id="UP000199382">
    <property type="component" value="Unassembled WGS sequence"/>
</dbReference>
<dbReference type="Gene3D" id="3.40.190.10">
    <property type="entry name" value="Periplasmic binding protein-like II"/>
    <property type="match status" value="2"/>
</dbReference>
<evidence type="ECO:0000313" key="5">
    <source>
        <dbReference type="Proteomes" id="UP000199382"/>
    </source>
</evidence>
<organism evidence="4 5">
    <name type="scientific">Aliiruegeria lutimaris</name>
    <dbReference type="NCBI Taxonomy" id="571298"/>
    <lineage>
        <taxon>Bacteria</taxon>
        <taxon>Pseudomonadati</taxon>
        <taxon>Pseudomonadota</taxon>
        <taxon>Alphaproteobacteria</taxon>
        <taxon>Rhodobacterales</taxon>
        <taxon>Roseobacteraceae</taxon>
        <taxon>Aliiruegeria</taxon>
    </lineage>
</organism>
<dbReference type="OrthoDB" id="9807134at2"/>
<dbReference type="InterPro" id="IPR019546">
    <property type="entry name" value="TAT_signal_bac_arc"/>
</dbReference>
<accession>A0A1G8VK14</accession>
<dbReference type="NCBIfam" id="TIGR01409">
    <property type="entry name" value="TAT_signal_seq"/>
    <property type="match status" value="1"/>
</dbReference>
<dbReference type="STRING" id="571298.SAMN04488026_102171"/>
<feature type="signal peptide" evidence="2">
    <location>
        <begin position="1"/>
        <end position="30"/>
    </location>
</feature>
<sequence length="261" mass="27936">MTKRRTFMQAAAAAGGLALAGLMAISPAVADELEALKEKGVIRIAMSGAYPPFNFVNDKNEVVGFDPAIGTEIAKRMGLEAEIVTTAWDGIIGGLLANKYDAIVGSMTITAERDEVVDFVGPYYTTKRAIFTKPGSEFTSVSQLGDAKVGVTLGETHEEWATEQGYDINTYKGLPELLLELENGRVDAIVNDSIAAILAMTEKGQEFAIIKDLETDAFGAGIAIREGNPELAAAMQEALDAMMEDGTYVEIAMEWIGADIR</sequence>
<feature type="chain" id="PRO_5011649693" evidence="2">
    <location>
        <begin position="31"/>
        <end position="261"/>
    </location>
</feature>
<dbReference type="Pfam" id="PF00497">
    <property type="entry name" value="SBP_bac_3"/>
    <property type="match status" value="1"/>
</dbReference>
<feature type="domain" description="Solute-binding protein family 3/N-terminal" evidence="3">
    <location>
        <begin position="41"/>
        <end position="259"/>
    </location>
</feature>
<dbReference type="PROSITE" id="PS51318">
    <property type="entry name" value="TAT"/>
    <property type="match status" value="1"/>
</dbReference>
<dbReference type="EMBL" id="FNEK01000021">
    <property type="protein sequence ID" value="SDJ66299.1"/>
    <property type="molecule type" value="Genomic_DNA"/>
</dbReference>